<reference evidence="1 2" key="1">
    <citation type="submission" date="2018-11" db="EMBL/GenBank/DDBJ databases">
        <title>Complete genome sequence of Paenibacillus baekrokdamisoli strain KCTC 33723.</title>
        <authorList>
            <person name="Kang S.W."/>
            <person name="Lee K.C."/>
            <person name="Kim K.K."/>
            <person name="Kim J.S."/>
            <person name="Kim D.S."/>
            <person name="Ko S.H."/>
            <person name="Yang S.H."/>
            <person name="Lee J.S."/>
        </authorList>
    </citation>
    <scope>NUCLEOTIDE SEQUENCE [LARGE SCALE GENOMIC DNA]</scope>
    <source>
        <strain evidence="1 2">KCTC 33723</strain>
    </source>
</reference>
<dbReference type="KEGG" id="pbk:Back11_19240"/>
<dbReference type="AlphaFoldDB" id="A0A3G9JCA0"/>
<protein>
    <submittedName>
        <fullName evidence="1">Uncharacterized protein</fullName>
    </submittedName>
</protein>
<evidence type="ECO:0000313" key="2">
    <source>
        <dbReference type="Proteomes" id="UP000275368"/>
    </source>
</evidence>
<accession>A0A3G9JCA0</accession>
<dbReference type="OrthoDB" id="2630472at2"/>
<dbReference type="EMBL" id="AP019308">
    <property type="protein sequence ID" value="BBH20579.1"/>
    <property type="molecule type" value="Genomic_DNA"/>
</dbReference>
<evidence type="ECO:0000313" key="1">
    <source>
        <dbReference type="EMBL" id="BBH20579.1"/>
    </source>
</evidence>
<organism evidence="1 2">
    <name type="scientific">Paenibacillus baekrokdamisoli</name>
    <dbReference type="NCBI Taxonomy" id="1712516"/>
    <lineage>
        <taxon>Bacteria</taxon>
        <taxon>Bacillati</taxon>
        <taxon>Bacillota</taxon>
        <taxon>Bacilli</taxon>
        <taxon>Bacillales</taxon>
        <taxon>Paenibacillaceae</taxon>
        <taxon>Paenibacillus</taxon>
    </lineage>
</organism>
<keyword evidence="2" id="KW-1185">Reference proteome</keyword>
<dbReference type="RefSeq" id="WP_125655729.1">
    <property type="nucleotide sequence ID" value="NZ_AP019308.1"/>
</dbReference>
<dbReference type="Proteomes" id="UP000275368">
    <property type="component" value="Chromosome"/>
</dbReference>
<sequence length="65" mass="7448">MKVIKSFFLVVVSLLGELWTGYFNRSSEFYDKHTATKTKTGYVFFVTLATLVTISAAAWLCLRIY</sequence>
<gene>
    <name evidence="1" type="ORF">Back11_19240</name>
</gene>
<proteinExistence type="predicted"/>
<name>A0A3G9JCA0_9BACL</name>